<proteinExistence type="predicted"/>
<dbReference type="Gene3D" id="3.30.420.40">
    <property type="match status" value="2"/>
</dbReference>
<keyword evidence="1" id="KW-0547">Nucleotide-binding</keyword>
<reference evidence="5 6" key="1">
    <citation type="submission" date="2019-06" db="EMBL/GenBank/DDBJ databases">
        <title>Sequencing the genomes of 1000 actinobacteria strains.</title>
        <authorList>
            <person name="Klenk H.-P."/>
        </authorList>
    </citation>
    <scope>NUCLEOTIDE SEQUENCE [LARGE SCALE GENOMIC DNA]</scope>
    <source>
        <strain evidence="5 6">DSM 103495</strain>
    </source>
</reference>
<gene>
    <name evidence="5" type="ORF">FB390_0248</name>
</gene>
<dbReference type="PANTHER" id="PTHR42749">
    <property type="entry name" value="CELL SHAPE-DETERMINING PROTEIN MREB"/>
    <property type="match status" value="1"/>
</dbReference>
<feature type="compositionally biased region" description="Low complexity" evidence="4">
    <location>
        <begin position="458"/>
        <end position="470"/>
    </location>
</feature>
<dbReference type="RefSeq" id="WP_141807282.1">
    <property type="nucleotide sequence ID" value="NZ_VFPG01000001.1"/>
</dbReference>
<dbReference type="Pfam" id="PF00012">
    <property type="entry name" value="HSP70"/>
    <property type="match status" value="1"/>
</dbReference>
<dbReference type="EMBL" id="VFPG01000001">
    <property type="protein sequence ID" value="TQM28674.1"/>
    <property type="molecule type" value="Genomic_DNA"/>
</dbReference>
<accession>A0A543F4E1</accession>
<feature type="region of interest" description="Disordered" evidence="4">
    <location>
        <begin position="361"/>
        <end position="538"/>
    </location>
</feature>
<evidence type="ECO:0000256" key="4">
    <source>
        <dbReference type="SAM" id="MobiDB-lite"/>
    </source>
</evidence>
<dbReference type="OrthoDB" id="4570957at2"/>
<organism evidence="5 6">
    <name type="scientific">Nocardia bhagyanarayanae</name>
    <dbReference type="NCBI Taxonomy" id="1215925"/>
    <lineage>
        <taxon>Bacteria</taxon>
        <taxon>Bacillati</taxon>
        <taxon>Actinomycetota</taxon>
        <taxon>Actinomycetes</taxon>
        <taxon>Mycobacteriales</taxon>
        <taxon>Nocardiaceae</taxon>
        <taxon>Nocardia</taxon>
    </lineage>
</organism>
<keyword evidence="3" id="KW-0143">Chaperone</keyword>
<sequence>MRTSLGISAGNEVVCSALVATASNGAQSFDYRVVSADAAHSDIGDLVASSIDLMTTQLPTQQVPHDIAWPTQPVGVRFAGTVATGMEAAAGKPPTSVAVAYRNKEQAQVIRSATGKQRELKLVPEGTAALTFLRHTGLLDRYETVAIVDLGATGLSVTVADQADGNVLHSERIHAISGNAIDDLIYHHLLDVHYARRGTRPNRGMLTNRGRAAKEHLSVAPAVTIDHVAGRPLKLTRADFEELIGDLLRDIARFSAAVFARAPKKPQAVAVIGGGANIPAVLRILERELDVPVLTVDDPEAVIAKGAALVADAAQPSGFPVTALGGDAPAGTFTKVIGTLAGAIVVVGLVIGYGFKTFAPTSDEEVSPAGTTSSALVPTAPVTVAPQTGTGTDTSGGRETVNRTTGSTPPVTEDAGPSSTRTGAVSTPSPNPTPSAAPIPSVQPTLRPDPNLPPIPFPELLGPLLNPPGGSSVPTQQNREEYGPSTSPPPPAGGPSQTPAQTRIPFTPPPASAPSQAPAQTRIPYPMPRSNSGSARHGTVNALPLLELEFAPHD</sequence>
<dbReference type="InterPro" id="IPR013126">
    <property type="entry name" value="Hsp_70_fam"/>
</dbReference>
<evidence type="ECO:0000256" key="3">
    <source>
        <dbReference type="ARBA" id="ARBA00023186"/>
    </source>
</evidence>
<evidence type="ECO:0000313" key="6">
    <source>
        <dbReference type="Proteomes" id="UP000316331"/>
    </source>
</evidence>
<dbReference type="InterPro" id="IPR043129">
    <property type="entry name" value="ATPase_NBD"/>
</dbReference>
<dbReference type="Gene3D" id="3.90.640.10">
    <property type="entry name" value="Actin, Chain A, domain 4"/>
    <property type="match status" value="1"/>
</dbReference>
<feature type="compositionally biased region" description="Polar residues" evidence="4">
    <location>
        <begin position="385"/>
        <end position="410"/>
    </location>
</feature>
<dbReference type="Proteomes" id="UP000316331">
    <property type="component" value="Unassembled WGS sequence"/>
</dbReference>
<keyword evidence="6" id="KW-1185">Reference proteome</keyword>
<evidence type="ECO:0000256" key="2">
    <source>
        <dbReference type="ARBA" id="ARBA00022840"/>
    </source>
</evidence>
<protein>
    <submittedName>
        <fullName evidence="5">Hsp70 protein</fullName>
    </submittedName>
</protein>
<evidence type="ECO:0000256" key="1">
    <source>
        <dbReference type="ARBA" id="ARBA00022741"/>
    </source>
</evidence>
<dbReference type="GO" id="GO:0005524">
    <property type="term" value="F:ATP binding"/>
    <property type="evidence" value="ECO:0007669"/>
    <property type="project" value="UniProtKB-KW"/>
</dbReference>
<dbReference type="SUPFAM" id="SSF53067">
    <property type="entry name" value="Actin-like ATPase domain"/>
    <property type="match status" value="1"/>
</dbReference>
<dbReference type="AlphaFoldDB" id="A0A543F4E1"/>
<dbReference type="GO" id="GO:0140662">
    <property type="term" value="F:ATP-dependent protein folding chaperone"/>
    <property type="evidence" value="ECO:0007669"/>
    <property type="project" value="InterPro"/>
</dbReference>
<name>A0A543F4E1_9NOCA</name>
<evidence type="ECO:0000313" key="5">
    <source>
        <dbReference type="EMBL" id="TQM28674.1"/>
    </source>
</evidence>
<comment type="caution">
    <text evidence="5">The sequence shown here is derived from an EMBL/GenBank/DDBJ whole genome shotgun (WGS) entry which is preliminary data.</text>
</comment>
<keyword evidence="2" id="KW-0067">ATP-binding</keyword>
<dbReference type="PANTHER" id="PTHR42749:SF1">
    <property type="entry name" value="CELL SHAPE-DETERMINING PROTEIN MREB"/>
    <property type="match status" value="1"/>
</dbReference>